<evidence type="ECO:0000259" key="8">
    <source>
        <dbReference type="PROSITE" id="PS50109"/>
    </source>
</evidence>
<dbReference type="Pfam" id="PF07495">
    <property type="entry name" value="Y_Y_Y"/>
    <property type="match status" value="1"/>
</dbReference>
<dbReference type="Proteomes" id="UP001597438">
    <property type="component" value="Unassembled WGS sequence"/>
</dbReference>
<gene>
    <name evidence="10" type="ORF">ACFSYS_06735</name>
</gene>
<evidence type="ECO:0000259" key="7">
    <source>
        <dbReference type="PROSITE" id="PS01124"/>
    </source>
</evidence>
<protein>
    <submittedName>
        <fullName evidence="10">Helix-turn-helix domain-containing protein</fullName>
    </submittedName>
</protein>
<name>A0ABW5X328_9FLAO</name>
<evidence type="ECO:0000256" key="2">
    <source>
        <dbReference type="ARBA" id="ARBA00023015"/>
    </source>
</evidence>
<keyword evidence="4" id="KW-0804">Transcription</keyword>
<dbReference type="InterPro" id="IPR011006">
    <property type="entry name" value="CheY-like_superfamily"/>
</dbReference>
<dbReference type="Gene3D" id="3.30.565.10">
    <property type="entry name" value="Histidine kinase-like ATPase, C-terminal domain"/>
    <property type="match status" value="1"/>
</dbReference>
<dbReference type="PROSITE" id="PS50110">
    <property type="entry name" value="RESPONSE_REGULATORY"/>
    <property type="match status" value="1"/>
</dbReference>
<dbReference type="InterPro" id="IPR018062">
    <property type="entry name" value="HTH_AraC-typ_CS"/>
</dbReference>
<evidence type="ECO:0000256" key="5">
    <source>
        <dbReference type="PROSITE-ProRule" id="PRU00169"/>
    </source>
</evidence>
<keyword evidence="11" id="KW-1185">Reference proteome</keyword>
<dbReference type="Gene3D" id="2.60.40.10">
    <property type="entry name" value="Immunoglobulins"/>
    <property type="match status" value="1"/>
</dbReference>
<evidence type="ECO:0000256" key="6">
    <source>
        <dbReference type="SAM" id="Phobius"/>
    </source>
</evidence>
<dbReference type="PANTHER" id="PTHR43547">
    <property type="entry name" value="TWO-COMPONENT HISTIDINE KINASE"/>
    <property type="match status" value="1"/>
</dbReference>
<evidence type="ECO:0000313" key="10">
    <source>
        <dbReference type="EMBL" id="MFD2832980.1"/>
    </source>
</evidence>
<dbReference type="Pfam" id="PF12833">
    <property type="entry name" value="HTH_18"/>
    <property type="match status" value="1"/>
</dbReference>
<dbReference type="PANTHER" id="PTHR43547:SF2">
    <property type="entry name" value="HYBRID SIGNAL TRANSDUCTION HISTIDINE KINASE C"/>
    <property type="match status" value="1"/>
</dbReference>
<dbReference type="InterPro" id="IPR011123">
    <property type="entry name" value="Y_Y_Y"/>
</dbReference>
<dbReference type="CDD" id="cd00075">
    <property type="entry name" value="HATPase"/>
    <property type="match status" value="1"/>
</dbReference>
<feature type="domain" description="Response regulatory" evidence="9">
    <location>
        <begin position="1003"/>
        <end position="1116"/>
    </location>
</feature>
<evidence type="ECO:0000256" key="3">
    <source>
        <dbReference type="ARBA" id="ARBA00023125"/>
    </source>
</evidence>
<dbReference type="InterPro" id="IPR018060">
    <property type="entry name" value="HTH_AraC"/>
</dbReference>
<proteinExistence type="predicted"/>
<dbReference type="PROSITE" id="PS50109">
    <property type="entry name" value="HIS_KIN"/>
    <property type="match status" value="1"/>
</dbReference>
<keyword evidence="6" id="KW-0472">Membrane</keyword>
<keyword evidence="6" id="KW-1133">Transmembrane helix</keyword>
<dbReference type="SUPFAM" id="SSF55874">
    <property type="entry name" value="ATPase domain of HSP90 chaperone/DNA topoisomerase II/histidine kinase"/>
    <property type="match status" value="1"/>
</dbReference>
<dbReference type="InterPro" id="IPR036890">
    <property type="entry name" value="HATPase_C_sf"/>
</dbReference>
<evidence type="ECO:0000313" key="11">
    <source>
        <dbReference type="Proteomes" id="UP001597438"/>
    </source>
</evidence>
<evidence type="ECO:0000256" key="1">
    <source>
        <dbReference type="ARBA" id="ARBA00022553"/>
    </source>
</evidence>
<dbReference type="Gene3D" id="3.40.50.2300">
    <property type="match status" value="1"/>
</dbReference>
<comment type="caution">
    <text evidence="10">The sequence shown here is derived from an EMBL/GenBank/DDBJ whole genome shotgun (WGS) entry which is preliminary data.</text>
</comment>
<feature type="domain" description="HTH araC/xylS-type" evidence="7">
    <location>
        <begin position="1148"/>
        <end position="1247"/>
    </location>
</feature>
<dbReference type="Gene3D" id="1.10.10.60">
    <property type="entry name" value="Homeodomain-like"/>
    <property type="match status" value="1"/>
</dbReference>
<dbReference type="SUPFAM" id="SSF46689">
    <property type="entry name" value="Homeodomain-like"/>
    <property type="match status" value="1"/>
</dbReference>
<dbReference type="EMBL" id="JBHUOJ010000012">
    <property type="protein sequence ID" value="MFD2832980.1"/>
    <property type="molecule type" value="Genomic_DNA"/>
</dbReference>
<keyword evidence="1" id="KW-0597">Phosphoprotein</keyword>
<dbReference type="InterPro" id="IPR009057">
    <property type="entry name" value="Homeodomain-like_sf"/>
</dbReference>
<sequence>MEGKINPENSKIDQDSLGNIWIASGENILKYNSAKVFEYNATNSVSQDLGTNYTTLLIDDTGHIWIGTENGVGVYDPKLDGFKTISLKTGKVSHLLAEDNKLWIAAEEGVFEIDYELLEDAGKSIQIVTNKNIKVQDMISLGDRILVAGEDDLYEINTELTKLRVLDLRNPLLKYSSLCLLENSILIGTANSGLYKTDLQLVNLQKIYTLPWRISHFPIINIEYIQDKIYLSTEGAGMVVLDQNLELVEEPQAFQSLVVKDVFKGNQNLLWFASKDNLFKQPLEQENISILKNIPGVYSSLGDDKVSTAEVDSYGNIWIGTGKGLSVYYPETEGWRHINNLNFNRDLPEPDEITAIKANGEHVWVATKKDGVYKINALTILRAHYAPAGGYKTEINSATALFIDKDKNVWIGGKAGKLTRISPANKIETFDIKNVQAISGYDDEIIAATSEGTFKLNPAYNNIVEVKDLRASKLKYSSIDDIDILPNGAMAMATNDAGIILFNLSQNQLKTISKKEGLPSNTISGVYMPNENEIWATTDNGLAHINTENNKVRVFTNSHGLSSANFMGGILKLNENKFAFGSDQGLNILSPSLLLDQDNFEPAIVFEGLEVSDDKGRKDINLYKTSAIELSPKSSFSLNFQAITHNSQNLKYSWMLEGLDRDWSAPSSSNEVNYGSLPPGNYIFKVRAQQAGLDWTKPKTLNISVPGNATGITSIYLFLGLGILATIGVFIYVFRHKSKSDTILAKAELRSQLKKEFREPIDKSLANLNKIAAAAEPKVAVEIQRSSARIEELFQQILNFNYQESVYEITAIDLSTHIPELINDFEPLFQQKKLQITVNDQWGKGPFYYSRETLDKIFFGLISGSSSYCFESGKIIVNLIETNKGDLKIQVADNGSGIPKNQQKLLERKRILRKKFKINQKGGVMQIIKTRDLILKSNGSFIYESEKNEGTTFTVVLKNRKAEYKPVNTTPVQIPEQTHAEPIVEQVIETPFPQEITNFSESKILIIESDEETRDLLVKNVGKYCQIYQASSAEEGMEKAGMIFPDIIISATVLPDMNAFQLAKMLKRNIGLNHINIFLVADEDHKLNNDQIEELTEVIRKPIDINLLLSKIVNILSWQQELRNAYVQSLIEEKKARFRSESDEKFVANLNEIVIQNIENENFSVHDLSAAIGVTSNTLFMKLKSLVNLSPQDFIEFVRVNHAKDLAKNSEYNIMEVAYRSGFGSPKIFFSAFKKYYGFAPTDNFEKKTL</sequence>
<feature type="transmembrane region" description="Helical" evidence="6">
    <location>
        <begin position="715"/>
        <end position="734"/>
    </location>
</feature>
<dbReference type="InterPro" id="IPR003594">
    <property type="entry name" value="HATPase_dom"/>
</dbReference>
<dbReference type="SMART" id="SM00448">
    <property type="entry name" value="REC"/>
    <property type="match status" value="1"/>
</dbReference>
<dbReference type="InterPro" id="IPR013783">
    <property type="entry name" value="Ig-like_fold"/>
</dbReference>
<dbReference type="InterPro" id="IPR015943">
    <property type="entry name" value="WD40/YVTN_repeat-like_dom_sf"/>
</dbReference>
<evidence type="ECO:0000256" key="4">
    <source>
        <dbReference type="ARBA" id="ARBA00023163"/>
    </source>
</evidence>
<dbReference type="Pfam" id="PF02518">
    <property type="entry name" value="HATPase_c"/>
    <property type="match status" value="1"/>
</dbReference>
<dbReference type="InterPro" id="IPR005467">
    <property type="entry name" value="His_kinase_dom"/>
</dbReference>
<comment type="caution">
    <text evidence="5">Lacks conserved residue(s) required for the propagation of feature annotation.</text>
</comment>
<accession>A0ABW5X328</accession>
<dbReference type="PROSITE" id="PS00041">
    <property type="entry name" value="HTH_ARAC_FAMILY_1"/>
    <property type="match status" value="1"/>
</dbReference>
<reference evidence="11" key="1">
    <citation type="journal article" date="2019" name="Int. J. Syst. Evol. Microbiol.">
        <title>The Global Catalogue of Microorganisms (GCM) 10K type strain sequencing project: providing services to taxonomists for standard genome sequencing and annotation.</title>
        <authorList>
            <consortium name="The Broad Institute Genomics Platform"/>
            <consortium name="The Broad Institute Genome Sequencing Center for Infectious Disease"/>
            <person name="Wu L."/>
            <person name="Ma J."/>
        </authorList>
    </citation>
    <scope>NUCLEOTIDE SEQUENCE [LARGE SCALE GENOMIC DNA]</scope>
    <source>
        <strain evidence="11">KCTC 52925</strain>
    </source>
</reference>
<dbReference type="RefSeq" id="WP_251741377.1">
    <property type="nucleotide sequence ID" value="NZ_JBHUOJ010000012.1"/>
</dbReference>
<dbReference type="SUPFAM" id="SSF52172">
    <property type="entry name" value="CheY-like"/>
    <property type="match status" value="1"/>
</dbReference>
<keyword evidence="3" id="KW-0238">DNA-binding</keyword>
<organism evidence="10 11">
    <name type="scientific">Christiangramia antarctica</name>
    <dbReference type="NCBI Taxonomy" id="2058158"/>
    <lineage>
        <taxon>Bacteria</taxon>
        <taxon>Pseudomonadati</taxon>
        <taxon>Bacteroidota</taxon>
        <taxon>Flavobacteriia</taxon>
        <taxon>Flavobacteriales</taxon>
        <taxon>Flavobacteriaceae</taxon>
        <taxon>Christiangramia</taxon>
    </lineage>
</organism>
<dbReference type="PROSITE" id="PS01124">
    <property type="entry name" value="HTH_ARAC_FAMILY_2"/>
    <property type="match status" value="1"/>
</dbReference>
<dbReference type="SMART" id="SM00342">
    <property type="entry name" value="HTH_ARAC"/>
    <property type="match status" value="1"/>
</dbReference>
<dbReference type="SUPFAM" id="SSF63829">
    <property type="entry name" value="Calcium-dependent phosphotriesterase"/>
    <property type="match status" value="2"/>
</dbReference>
<dbReference type="InterPro" id="IPR001789">
    <property type="entry name" value="Sig_transdc_resp-reg_receiver"/>
</dbReference>
<keyword evidence="6" id="KW-0812">Transmembrane</keyword>
<feature type="domain" description="Histidine kinase" evidence="8">
    <location>
        <begin position="752"/>
        <end position="961"/>
    </location>
</feature>
<evidence type="ECO:0000259" key="9">
    <source>
        <dbReference type="PROSITE" id="PS50110"/>
    </source>
</evidence>
<dbReference type="Gene3D" id="2.130.10.10">
    <property type="entry name" value="YVTN repeat-like/Quinoprotein amine dehydrogenase"/>
    <property type="match status" value="2"/>
</dbReference>
<keyword evidence="2" id="KW-0805">Transcription regulation</keyword>